<dbReference type="GO" id="GO:0006352">
    <property type="term" value="P:DNA-templated transcription initiation"/>
    <property type="evidence" value="ECO:0007669"/>
    <property type="project" value="InterPro"/>
</dbReference>
<organism evidence="8 9">
    <name type="scientific">Candidatus Limivivens intestinipullorum</name>
    <dbReference type="NCBI Taxonomy" id="2840858"/>
    <lineage>
        <taxon>Bacteria</taxon>
        <taxon>Bacillati</taxon>
        <taxon>Bacillota</taxon>
        <taxon>Clostridia</taxon>
        <taxon>Lachnospirales</taxon>
        <taxon>Lachnospiraceae</taxon>
        <taxon>Lachnospiraceae incertae sedis</taxon>
        <taxon>Candidatus Limivivens</taxon>
    </lineage>
</organism>
<evidence type="ECO:0000256" key="3">
    <source>
        <dbReference type="ARBA" id="ARBA00023082"/>
    </source>
</evidence>
<keyword evidence="3" id="KW-0731">Sigma factor</keyword>
<dbReference type="InterPro" id="IPR013324">
    <property type="entry name" value="RNA_pol_sigma_r3/r4-like"/>
</dbReference>
<dbReference type="Gene3D" id="1.10.10.10">
    <property type="entry name" value="Winged helix-like DNA-binding domain superfamily/Winged helix DNA-binding domain"/>
    <property type="match status" value="1"/>
</dbReference>
<sequence>MLDQFYRKYGSELKNWCRAMTRDASLAEDLVQEAFLRAMSNLPLLETLSDVQQKAWFYRAIKNMYLDQIRHSRYETAVEAIPDTLSVMEEYSQIDLEQLLNSLPGKEGVLFVMRYLEGYNSKEIGDFFHMPPGTVRAQLALARKHLKEALCSPERRKR</sequence>
<comment type="caution">
    <text evidence="8">The sequence shown here is derived from an EMBL/GenBank/DDBJ whole genome shotgun (WGS) entry which is preliminary data.</text>
</comment>
<dbReference type="InterPro" id="IPR014284">
    <property type="entry name" value="RNA_pol_sigma-70_dom"/>
</dbReference>
<dbReference type="CDD" id="cd06171">
    <property type="entry name" value="Sigma70_r4"/>
    <property type="match status" value="1"/>
</dbReference>
<dbReference type="NCBIfam" id="TIGR02937">
    <property type="entry name" value="sigma70-ECF"/>
    <property type="match status" value="1"/>
</dbReference>
<dbReference type="InterPro" id="IPR007627">
    <property type="entry name" value="RNA_pol_sigma70_r2"/>
</dbReference>
<dbReference type="EMBL" id="DVIQ01000071">
    <property type="protein sequence ID" value="HIS32131.1"/>
    <property type="molecule type" value="Genomic_DNA"/>
</dbReference>
<proteinExistence type="inferred from homology"/>
<keyword evidence="4" id="KW-0238">DNA-binding</keyword>
<feature type="domain" description="RNA polymerase sigma factor 70 region 4 type 2" evidence="7">
    <location>
        <begin position="95"/>
        <end position="146"/>
    </location>
</feature>
<dbReference type="Pfam" id="PF08281">
    <property type="entry name" value="Sigma70_r4_2"/>
    <property type="match status" value="1"/>
</dbReference>
<dbReference type="Pfam" id="PF04542">
    <property type="entry name" value="Sigma70_r2"/>
    <property type="match status" value="1"/>
</dbReference>
<evidence type="ECO:0000256" key="5">
    <source>
        <dbReference type="ARBA" id="ARBA00023163"/>
    </source>
</evidence>
<keyword evidence="2" id="KW-0805">Transcription regulation</keyword>
<accession>A0A9D1JKD8</accession>
<reference evidence="8" key="2">
    <citation type="journal article" date="2021" name="PeerJ">
        <title>Extensive microbial diversity within the chicken gut microbiome revealed by metagenomics and culture.</title>
        <authorList>
            <person name="Gilroy R."/>
            <person name="Ravi A."/>
            <person name="Getino M."/>
            <person name="Pursley I."/>
            <person name="Horton D.L."/>
            <person name="Alikhan N.F."/>
            <person name="Baker D."/>
            <person name="Gharbi K."/>
            <person name="Hall N."/>
            <person name="Watson M."/>
            <person name="Adriaenssens E.M."/>
            <person name="Foster-Nyarko E."/>
            <person name="Jarju S."/>
            <person name="Secka A."/>
            <person name="Antonio M."/>
            <person name="Oren A."/>
            <person name="Chaudhuri R.R."/>
            <person name="La Ragione R."/>
            <person name="Hildebrand F."/>
            <person name="Pallen M.J."/>
        </authorList>
    </citation>
    <scope>NUCLEOTIDE SEQUENCE</scope>
    <source>
        <strain evidence="8">CHK190-19873</strain>
    </source>
</reference>
<dbReference type="GO" id="GO:0016987">
    <property type="term" value="F:sigma factor activity"/>
    <property type="evidence" value="ECO:0007669"/>
    <property type="project" value="UniProtKB-KW"/>
</dbReference>
<keyword evidence="5" id="KW-0804">Transcription</keyword>
<dbReference type="SUPFAM" id="SSF88659">
    <property type="entry name" value="Sigma3 and sigma4 domains of RNA polymerase sigma factors"/>
    <property type="match status" value="1"/>
</dbReference>
<name>A0A9D1JKD8_9FIRM</name>
<evidence type="ECO:0000313" key="8">
    <source>
        <dbReference type="EMBL" id="HIS32131.1"/>
    </source>
</evidence>
<gene>
    <name evidence="8" type="ORF">IAB44_11385</name>
</gene>
<comment type="similarity">
    <text evidence="1">Belongs to the sigma-70 factor family. ECF subfamily.</text>
</comment>
<dbReference type="InterPro" id="IPR013325">
    <property type="entry name" value="RNA_pol_sigma_r2"/>
</dbReference>
<dbReference type="PANTHER" id="PTHR43133">
    <property type="entry name" value="RNA POLYMERASE ECF-TYPE SIGMA FACTO"/>
    <property type="match status" value="1"/>
</dbReference>
<dbReference type="SUPFAM" id="SSF88946">
    <property type="entry name" value="Sigma2 domain of RNA polymerase sigma factors"/>
    <property type="match status" value="1"/>
</dbReference>
<feature type="domain" description="RNA polymerase sigma-70 region 2" evidence="6">
    <location>
        <begin position="5"/>
        <end position="72"/>
    </location>
</feature>
<evidence type="ECO:0000256" key="4">
    <source>
        <dbReference type="ARBA" id="ARBA00023125"/>
    </source>
</evidence>
<dbReference type="AlphaFoldDB" id="A0A9D1JKD8"/>
<dbReference type="InterPro" id="IPR036388">
    <property type="entry name" value="WH-like_DNA-bd_sf"/>
</dbReference>
<dbReference type="InterPro" id="IPR039425">
    <property type="entry name" value="RNA_pol_sigma-70-like"/>
</dbReference>
<dbReference type="Proteomes" id="UP000823935">
    <property type="component" value="Unassembled WGS sequence"/>
</dbReference>
<protein>
    <submittedName>
        <fullName evidence="8">RNA polymerase sigma factor</fullName>
    </submittedName>
</protein>
<evidence type="ECO:0000313" key="9">
    <source>
        <dbReference type="Proteomes" id="UP000823935"/>
    </source>
</evidence>
<dbReference type="GO" id="GO:0003677">
    <property type="term" value="F:DNA binding"/>
    <property type="evidence" value="ECO:0007669"/>
    <property type="project" value="UniProtKB-KW"/>
</dbReference>
<evidence type="ECO:0000259" key="6">
    <source>
        <dbReference type="Pfam" id="PF04542"/>
    </source>
</evidence>
<dbReference type="PANTHER" id="PTHR43133:SF8">
    <property type="entry name" value="RNA POLYMERASE SIGMA FACTOR HI_1459-RELATED"/>
    <property type="match status" value="1"/>
</dbReference>
<reference evidence="8" key="1">
    <citation type="submission" date="2020-10" db="EMBL/GenBank/DDBJ databases">
        <authorList>
            <person name="Gilroy R."/>
        </authorList>
    </citation>
    <scope>NUCLEOTIDE SEQUENCE</scope>
    <source>
        <strain evidence="8">CHK190-19873</strain>
    </source>
</reference>
<evidence type="ECO:0000259" key="7">
    <source>
        <dbReference type="Pfam" id="PF08281"/>
    </source>
</evidence>
<dbReference type="Gene3D" id="1.10.1740.10">
    <property type="match status" value="1"/>
</dbReference>
<dbReference type="InterPro" id="IPR013249">
    <property type="entry name" value="RNA_pol_sigma70_r4_t2"/>
</dbReference>
<evidence type="ECO:0000256" key="1">
    <source>
        <dbReference type="ARBA" id="ARBA00010641"/>
    </source>
</evidence>
<evidence type="ECO:0000256" key="2">
    <source>
        <dbReference type="ARBA" id="ARBA00023015"/>
    </source>
</evidence>